<dbReference type="InterPro" id="IPR015424">
    <property type="entry name" value="PyrdxlP-dep_Trfase"/>
</dbReference>
<dbReference type="SUPFAM" id="SSF53383">
    <property type="entry name" value="PLP-dependent transferases"/>
    <property type="match status" value="1"/>
</dbReference>
<evidence type="ECO:0000313" key="4">
    <source>
        <dbReference type="Proteomes" id="UP000754710"/>
    </source>
</evidence>
<gene>
    <name evidence="3" type="ORF">K1X13_17745</name>
</gene>
<dbReference type="InterPro" id="IPR000192">
    <property type="entry name" value="Aminotrans_V_dom"/>
</dbReference>
<keyword evidence="4" id="KW-1185">Reference proteome</keyword>
<dbReference type="Proteomes" id="UP000754710">
    <property type="component" value="Unassembled WGS sequence"/>
</dbReference>
<dbReference type="PANTHER" id="PTHR43092:SF2">
    <property type="entry name" value="HERCYNYLCYSTEINE SULFOXIDE LYASE"/>
    <property type="match status" value="1"/>
</dbReference>
<dbReference type="InterPro" id="IPR015422">
    <property type="entry name" value="PyrdxlP-dep_Trfase_small"/>
</dbReference>
<reference evidence="3 4" key="1">
    <citation type="submission" date="2021-08" db="EMBL/GenBank/DDBJ databases">
        <title>Nocardioides bacterium WL0053 sp. nov., isolated from the sediment.</title>
        <authorList>
            <person name="Wang L."/>
            <person name="Zhang D."/>
            <person name="Zhang A."/>
        </authorList>
    </citation>
    <scope>NUCLEOTIDE SEQUENCE [LARGE SCALE GENOMIC DNA]</scope>
    <source>
        <strain evidence="3 4">WL0053</strain>
    </source>
</reference>
<dbReference type="GO" id="GO:0008483">
    <property type="term" value="F:transaminase activity"/>
    <property type="evidence" value="ECO:0007669"/>
    <property type="project" value="UniProtKB-KW"/>
</dbReference>
<dbReference type="Gene3D" id="3.90.1150.10">
    <property type="entry name" value="Aspartate Aminotransferase, domain 1"/>
    <property type="match status" value="1"/>
</dbReference>
<comment type="caution">
    <text evidence="3">The sequence shown here is derived from an EMBL/GenBank/DDBJ whole genome shotgun (WGS) entry which is preliminary data.</text>
</comment>
<accession>A0ABS7RNQ0</accession>
<feature type="domain" description="Aminotransferase class V" evidence="2">
    <location>
        <begin position="26"/>
        <end position="234"/>
    </location>
</feature>
<keyword evidence="1" id="KW-0663">Pyridoxal phosphate</keyword>
<keyword evidence="3" id="KW-0808">Transferase</keyword>
<protein>
    <submittedName>
        <fullName evidence="3">Aminotransferase class V-fold PLP-dependent enzyme</fullName>
    </submittedName>
</protein>
<dbReference type="Gene3D" id="3.40.640.10">
    <property type="entry name" value="Type I PLP-dependent aspartate aminotransferase-like (Major domain)"/>
    <property type="match status" value="1"/>
</dbReference>
<proteinExistence type="predicted"/>
<name>A0ABS7RNQ0_9ACTN</name>
<evidence type="ECO:0000256" key="1">
    <source>
        <dbReference type="ARBA" id="ARBA00022898"/>
    </source>
</evidence>
<keyword evidence="3" id="KW-0032">Aminotransferase</keyword>
<dbReference type="RefSeq" id="WP_221026470.1">
    <property type="nucleotide sequence ID" value="NZ_JAIEZQ010000003.1"/>
</dbReference>
<dbReference type="Pfam" id="PF00266">
    <property type="entry name" value="Aminotran_5"/>
    <property type="match status" value="1"/>
</dbReference>
<dbReference type="PANTHER" id="PTHR43092">
    <property type="entry name" value="L-CYSTEINE DESULFHYDRASE"/>
    <property type="match status" value="1"/>
</dbReference>
<sequence>MTFDLDPDRVHLNHGAFGAFPREIAEEQARWRTAAGRNPHGFHRVVAAGAVEDARAAAATFLHLGADDVALVRNVSEGVATVLAGVGLRPGDEVVVGDHAHGGVRLAVDAACRRTGARAVEVGLPLDATDEEVVAAFAGALTDRTRLVLVDQVTSLSATVHPVAAVVRAVRRTAPGARVLVDAAHVPGQVDVDPSALGVDFWTGNLYKWAFTPRGTGVLWVAPEHRAGLQPLVPSWGADEPFPKPWDHPGNQDWSAWLAIPAALRFFADTGGWEQVRRNAVLVAAGQRHVAERLGTDLAGLPHSPAPCMRLVRLPDGVVTDAASARALYDRLSTEHRVEVGTAWFHGAPLVRFSGQVYNTEDDYTRLADALVRTCR</sequence>
<evidence type="ECO:0000313" key="3">
    <source>
        <dbReference type="EMBL" id="MBY9076679.1"/>
    </source>
</evidence>
<dbReference type="InterPro" id="IPR015421">
    <property type="entry name" value="PyrdxlP-dep_Trfase_major"/>
</dbReference>
<evidence type="ECO:0000259" key="2">
    <source>
        <dbReference type="Pfam" id="PF00266"/>
    </source>
</evidence>
<organism evidence="3 4">
    <name type="scientific">Nocardioides jiangsuensis</name>
    <dbReference type="NCBI Taxonomy" id="2866161"/>
    <lineage>
        <taxon>Bacteria</taxon>
        <taxon>Bacillati</taxon>
        <taxon>Actinomycetota</taxon>
        <taxon>Actinomycetes</taxon>
        <taxon>Propionibacteriales</taxon>
        <taxon>Nocardioidaceae</taxon>
        <taxon>Nocardioides</taxon>
    </lineage>
</organism>
<dbReference type="EMBL" id="JAIEZQ010000003">
    <property type="protein sequence ID" value="MBY9076679.1"/>
    <property type="molecule type" value="Genomic_DNA"/>
</dbReference>